<dbReference type="SUPFAM" id="SSF56925">
    <property type="entry name" value="OMPA-like"/>
    <property type="match status" value="1"/>
</dbReference>
<dbReference type="Gene3D" id="2.40.160.20">
    <property type="match status" value="1"/>
</dbReference>
<keyword evidence="6" id="KW-1185">Reference proteome</keyword>
<protein>
    <submittedName>
        <fullName evidence="5">OmpA transmembrane domain protein</fullName>
    </submittedName>
</protein>
<name>A0A1Q8YAM0_9BURK</name>
<dbReference type="Pfam" id="PF13505">
    <property type="entry name" value="OMP_b-brl"/>
    <property type="match status" value="1"/>
</dbReference>
<dbReference type="InterPro" id="IPR011250">
    <property type="entry name" value="OMP/PagP_B-barrel"/>
</dbReference>
<feature type="signal peptide" evidence="3">
    <location>
        <begin position="1"/>
        <end position="26"/>
    </location>
</feature>
<dbReference type="InterPro" id="IPR027385">
    <property type="entry name" value="Beta-barrel_OMP"/>
</dbReference>
<sequence>MKKSFRNTASLLAVAASFALAGVAQAQSTTTNTNARANTGFSYGAGGSYFDLNAGQSDFSVGNGLLPFTSDDGDTSYSAHIGSYFNDNLGMEIGYTDFGSIDRAGGRTKARGINLSLVGKFPLSPQFNLLGKIGTTYSDTDTTANPLSGIATGSDNGFDLSYGIGAEYAFTPKWSAVVQVESHKLRFAGGNKDRVSLATLGVRYSY</sequence>
<keyword evidence="5" id="KW-0812">Transmembrane</keyword>
<dbReference type="STRING" id="81479.RA876_13475"/>
<reference evidence="5 6" key="1">
    <citation type="submission" date="2017-01" db="EMBL/GenBank/DDBJ databases">
        <title>Genome sequence of Rhodoferax antarcticus ANT.BR, a psychrophilic purple nonsulfur bacterium from an Antarctic microbial mat.</title>
        <authorList>
            <person name="Baker J."/>
            <person name="Riester C."/>
            <person name="Skinner B."/>
            <person name="Newell A."/>
            <person name="Swingley W."/>
            <person name="Madigan M."/>
            <person name="Jung D."/>
            <person name="Asao M."/>
            <person name="Chen M."/>
            <person name="Loughlin P."/>
            <person name="Pan H."/>
            <person name="Lin S."/>
            <person name="Li N."/>
            <person name="Shaw J."/>
            <person name="Prado M."/>
            <person name="Sherman C."/>
            <person name="Li X."/>
            <person name="Tang J."/>
            <person name="Blankenship R."/>
            <person name="Zhao T."/>
            <person name="Touchman J."/>
            <person name="Sattley M."/>
        </authorList>
    </citation>
    <scope>NUCLEOTIDE SEQUENCE [LARGE SCALE GENOMIC DNA]</scope>
    <source>
        <strain evidence="5 6">ANT.BR</strain>
    </source>
</reference>
<organism evidence="5 6">
    <name type="scientific">Rhodoferax antarcticus ANT.BR</name>
    <dbReference type="NCBI Taxonomy" id="1111071"/>
    <lineage>
        <taxon>Bacteria</taxon>
        <taxon>Pseudomonadati</taxon>
        <taxon>Pseudomonadota</taxon>
        <taxon>Betaproteobacteria</taxon>
        <taxon>Burkholderiales</taxon>
        <taxon>Comamonadaceae</taxon>
        <taxon>Rhodoferax</taxon>
    </lineage>
</organism>
<proteinExistence type="predicted"/>
<evidence type="ECO:0000313" key="6">
    <source>
        <dbReference type="Proteomes" id="UP000185911"/>
    </source>
</evidence>
<evidence type="ECO:0000256" key="1">
    <source>
        <dbReference type="ARBA" id="ARBA00004442"/>
    </source>
</evidence>
<feature type="domain" description="Outer membrane protein beta-barrel" evidence="4">
    <location>
        <begin position="18"/>
        <end position="204"/>
    </location>
</feature>
<feature type="chain" id="PRO_5012163812" evidence="3">
    <location>
        <begin position="27"/>
        <end position="206"/>
    </location>
</feature>
<evidence type="ECO:0000256" key="3">
    <source>
        <dbReference type="SAM" id="SignalP"/>
    </source>
</evidence>
<keyword evidence="2 3" id="KW-0732">Signal</keyword>
<dbReference type="GO" id="GO:0009279">
    <property type="term" value="C:cell outer membrane"/>
    <property type="evidence" value="ECO:0007669"/>
    <property type="project" value="UniProtKB-SubCell"/>
</dbReference>
<keyword evidence="5" id="KW-0472">Membrane</keyword>
<dbReference type="Proteomes" id="UP000185911">
    <property type="component" value="Unassembled WGS sequence"/>
</dbReference>
<dbReference type="EMBL" id="MSYM01000018">
    <property type="protein sequence ID" value="OLP05121.1"/>
    <property type="molecule type" value="Genomic_DNA"/>
</dbReference>
<gene>
    <name evidence="5" type="ORF">BLL52_3941</name>
</gene>
<evidence type="ECO:0000259" key="4">
    <source>
        <dbReference type="Pfam" id="PF13505"/>
    </source>
</evidence>
<dbReference type="AlphaFoldDB" id="A0A1Q8YAM0"/>
<comment type="subcellular location">
    <subcellularLocation>
        <location evidence="1">Cell outer membrane</location>
    </subcellularLocation>
</comment>
<accession>A0A1Q8YAM0</accession>
<dbReference type="RefSeq" id="WP_075587977.1">
    <property type="nucleotide sequence ID" value="NZ_MSYM01000018.1"/>
</dbReference>
<evidence type="ECO:0000313" key="5">
    <source>
        <dbReference type="EMBL" id="OLP05121.1"/>
    </source>
</evidence>
<evidence type="ECO:0000256" key="2">
    <source>
        <dbReference type="ARBA" id="ARBA00022729"/>
    </source>
</evidence>
<comment type="caution">
    <text evidence="5">The sequence shown here is derived from an EMBL/GenBank/DDBJ whole genome shotgun (WGS) entry which is preliminary data.</text>
</comment>